<dbReference type="PANTHER" id="PTHR43759:SF1">
    <property type="entry name" value="GLUCOSE IMPORT SYSTEM PERMEASE PROTEIN GLCT"/>
    <property type="match status" value="1"/>
</dbReference>
<keyword evidence="2 5" id="KW-0812">Transmembrane</keyword>
<comment type="caution">
    <text evidence="6">The sequence shown here is derived from an EMBL/GenBank/DDBJ whole genome shotgun (WGS) entry which is preliminary data.</text>
</comment>
<dbReference type="PANTHER" id="PTHR43759">
    <property type="entry name" value="TREHALOSE TRANSPORT SYSTEM PERMEASE PROTEIN SUGA"/>
    <property type="match status" value="1"/>
</dbReference>
<sequence>MSKQSNAPQYGFMKGPTLLFLLPMLLYLLAWRIFPLIHTIFLSFQRWNLVRQRSPIFSGLDNYARLWTDDRFHHGLLISLFFMIVATAIEV</sequence>
<keyword evidence="3 5" id="KW-1133">Transmembrane helix</keyword>
<reference evidence="6" key="1">
    <citation type="submission" date="2019-11" db="EMBL/GenBank/DDBJ databases">
        <title>Microbial mats filling the niche in hypersaline microbial mats.</title>
        <authorList>
            <person name="Wong H.L."/>
            <person name="Macleod F.I."/>
            <person name="White R.A. III"/>
            <person name="Burns B.P."/>
        </authorList>
    </citation>
    <scope>NUCLEOTIDE SEQUENCE</scope>
    <source>
        <strain evidence="6">Rbin_158</strain>
    </source>
</reference>
<dbReference type="InterPro" id="IPR052730">
    <property type="entry name" value="Sugar_ABC_transporter"/>
</dbReference>
<feature type="non-terminal residue" evidence="6">
    <location>
        <position position="91"/>
    </location>
</feature>
<proteinExistence type="predicted"/>
<evidence type="ECO:0000256" key="2">
    <source>
        <dbReference type="ARBA" id="ARBA00022692"/>
    </source>
</evidence>
<evidence type="ECO:0000313" key="6">
    <source>
        <dbReference type="EMBL" id="MBD3323373.1"/>
    </source>
</evidence>
<organism evidence="6 7">
    <name type="scientific">candidate division KSB3 bacterium</name>
    <dbReference type="NCBI Taxonomy" id="2044937"/>
    <lineage>
        <taxon>Bacteria</taxon>
        <taxon>candidate division KSB3</taxon>
    </lineage>
</organism>
<dbReference type="GO" id="GO:0016020">
    <property type="term" value="C:membrane"/>
    <property type="evidence" value="ECO:0007669"/>
    <property type="project" value="UniProtKB-SubCell"/>
</dbReference>
<accession>A0A9D5JSC8</accession>
<evidence type="ECO:0000256" key="1">
    <source>
        <dbReference type="ARBA" id="ARBA00004141"/>
    </source>
</evidence>
<protein>
    <recommendedName>
        <fullName evidence="8">Sugar ABC transporter permease</fullName>
    </recommendedName>
</protein>
<dbReference type="Gene3D" id="1.10.3720.10">
    <property type="entry name" value="MetI-like"/>
    <property type="match status" value="1"/>
</dbReference>
<feature type="transmembrane region" description="Helical" evidence="5">
    <location>
        <begin position="72"/>
        <end position="89"/>
    </location>
</feature>
<dbReference type="InterPro" id="IPR035906">
    <property type="entry name" value="MetI-like_sf"/>
</dbReference>
<evidence type="ECO:0000256" key="3">
    <source>
        <dbReference type="ARBA" id="ARBA00022989"/>
    </source>
</evidence>
<evidence type="ECO:0000256" key="5">
    <source>
        <dbReference type="SAM" id="Phobius"/>
    </source>
</evidence>
<dbReference type="Proteomes" id="UP000649604">
    <property type="component" value="Unassembled WGS sequence"/>
</dbReference>
<evidence type="ECO:0008006" key="8">
    <source>
        <dbReference type="Google" id="ProtNLM"/>
    </source>
</evidence>
<dbReference type="SUPFAM" id="SSF161098">
    <property type="entry name" value="MetI-like"/>
    <property type="match status" value="1"/>
</dbReference>
<feature type="transmembrane region" description="Helical" evidence="5">
    <location>
        <begin position="20"/>
        <end position="44"/>
    </location>
</feature>
<keyword evidence="4 5" id="KW-0472">Membrane</keyword>
<evidence type="ECO:0000313" key="7">
    <source>
        <dbReference type="Proteomes" id="UP000649604"/>
    </source>
</evidence>
<name>A0A9D5JSC8_9BACT</name>
<evidence type="ECO:0000256" key="4">
    <source>
        <dbReference type="ARBA" id="ARBA00023136"/>
    </source>
</evidence>
<gene>
    <name evidence="6" type="ORF">GF339_02245</name>
</gene>
<dbReference type="EMBL" id="WJJP01000063">
    <property type="protein sequence ID" value="MBD3323373.1"/>
    <property type="molecule type" value="Genomic_DNA"/>
</dbReference>
<dbReference type="AlphaFoldDB" id="A0A9D5JSC8"/>
<comment type="subcellular location">
    <subcellularLocation>
        <location evidence="1">Membrane</location>
        <topology evidence="1">Multi-pass membrane protein</topology>
    </subcellularLocation>
</comment>